<evidence type="ECO:0000313" key="2">
    <source>
        <dbReference type="Proteomes" id="UP000605201"/>
    </source>
</evidence>
<gene>
    <name evidence="1" type="ORF">H8D96_00100</name>
</gene>
<organism evidence="1 2">
    <name type="scientific">Candidatus Desulfatibia vada</name>
    <dbReference type="NCBI Taxonomy" id="2841696"/>
    <lineage>
        <taxon>Bacteria</taxon>
        <taxon>Pseudomonadati</taxon>
        <taxon>Thermodesulfobacteriota</taxon>
        <taxon>Desulfobacteria</taxon>
        <taxon>Desulfobacterales</taxon>
        <taxon>Desulfobacterales incertae sedis</taxon>
        <taxon>Candidatus Desulfatibia</taxon>
    </lineage>
</organism>
<comment type="caution">
    <text evidence="1">The sequence shown here is derived from an EMBL/GenBank/DDBJ whole genome shotgun (WGS) entry which is preliminary data.</text>
</comment>
<dbReference type="Proteomes" id="UP000605201">
    <property type="component" value="Unassembled WGS sequence"/>
</dbReference>
<accession>A0A8J6NUF6</accession>
<evidence type="ECO:0000313" key="1">
    <source>
        <dbReference type="EMBL" id="MBC8430300.1"/>
    </source>
</evidence>
<reference evidence="1 2" key="1">
    <citation type="submission" date="2020-08" db="EMBL/GenBank/DDBJ databases">
        <title>Bridging the membrane lipid divide: bacteria of the FCB group superphylum have the potential to synthesize archaeal ether lipids.</title>
        <authorList>
            <person name="Villanueva L."/>
            <person name="Von Meijenfeldt F.A.B."/>
            <person name="Westbye A.B."/>
            <person name="Yadav S."/>
            <person name="Hopmans E.C."/>
            <person name="Dutilh B.E."/>
            <person name="Sinninghe Damste J.S."/>
        </authorList>
    </citation>
    <scope>NUCLEOTIDE SEQUENCE [LARGE SCALE GENOMIC DNA]</scope>
    <source>
        <strain evidence="1">NIOZ-UU17</strain>
    </source>
</reference>
<sequence length="177" mass="20643">MTDVSKAMELLELREKWLEPFDVIDPFSSLPLAGYLSLKPDYRYGALALLKVGGRESSQRILATPKLHYPFDRIGTFHFPSVKKIDIYEKIDGTNIFTYQYRDAQSNWHVTYKLRLHPVLRNGKWGNFLDMWKEMLERYPQIPELPVLNKCSLSFELFGSRNAHLMLYDTPLDGALL</sequence>
<dbReference type="EMBL" id="JACNIG010000006">
    <property type="protein sequence ID" value="MBC8430300.1"/>
    <property type="molecule type" value="Genomic_DNA"/>
</dbReference>
<protein>
    <submittedName>
        <fullName evidence="1">Uncharacterized protein</fullName>
    </submittedName>
</protein>
<dbReference type="AlphaFoldDB" id="A0A8J6NUF6"/>
<proteinExistence type="predicted"/>
<name>A0A8J6NUF6_9BACT</name>